<evidence type="ECO:0000256" key="1">
    <source>
        <dbReference type="SAM" id="MobiDB-lite"/>
    </source>
</evidence>
<name>A0A6I9X0F7_9HYME</name>
<proteinExistence type="predicted"/>
<feature type="compositionally biased region" description="Polar residues" evidence="1">
    <location>
        <begin position="166"/>
        <end position="183"/>
    </location>
</feature>
<gene>
    <name evidence="3" type="primary">LOC105432758</name>
</gene>
<accession>A0A6I9X0F7</accession>
<feature type="region of interest" description="Disordered" evidence="1">
    <location>
        <begin position="166"/>
        <end position="207"/>
    </location>
</feature>
<evidence type="ECO:0000313" key="2">
    <source>
        <dbReference type="Proteomes" id="UP000504615"/>
    </source>
</evidence>
<protein>
    <submittedName>
        <fullName evidence="3">Uncharacterized protein LOC105432758</fullName>
    </submittedName>
</protein>
<dbReference type="AlphaFoldDB" id="A0A6I9X0F7"/>
<dbReference type="RefSeq" id="XP_011646004.1">
    <property type="nucleotide sequence ID" value="XM_011647702.2"/>
</dbReference>
<dbReference type="KEGG" id="pbar:105432758"/>
<organism evidence="2 3">
    <name type="scientific">Pogonomyrmex barbatus</name>
    <name type="common">red harvester ant</name>
    <dbReference type="NCBI Taxonomy" id="144034"/>
    <lineage>
        <taxon>Eukaryota</taxon>
        <taxon>Metazoa</taxon>
        <taxon>Ecdysozoa</taxon>
        <taxon>Arthropoda</taxon>
        <taxon>Hexapoda</taxon>
        <taxon>Insecta</taxon>
        <taxon>Pterygota</taxon>
        <taxon>Neoptera</taxon>
        <taxon>Endopterygota</taxon>
        <taxon>Hymenoptera</taxon>
        <taxon>Apocrita</taxon>
        <taxon>Aculeata</taxon>
        <taxon>Formicoidea</taxon>
        <taxon>Formicidae</taxon>
        <taxon>Myrmicinae</taxon>
        <taxon>Pogonomyrmex</taxon>
    </lineage>
</organism>
<sequence>MSIKLEILLNTRNVNNLSKSENIQDMLATKLDVQITDVTKTNLRTDIIEKLISACIENKNDAILIIGDVESHEKLFVAIAIETIVNFKNINGRLQKQRITMSLLNLESKLDKIMDHKVKCGLRNQVIIVDLSNSIENVKQHFEAIVNAILHTIHLTRTITNENVSPCDVSSTSGDNSMTQTNDEIAVKRRRKYPPPLDISPSASYLK</sequence>
<dbReference type="GeneID" id="105432758"/>
<evidence type="ECO:0000313" key="3">
    <source>
        <dbReference type="RefSeq" id="XP_011646004.1"/>
    </source>
</evidence>
<dbReference type="Proteomes" id="UP000504615">
    <property type="component" value="Unplaced"/>
</dbReference>
<keyword evidence="2" id="KW-1185">Reference proteome</keyword>
<reference evidence="3" key="1">
    <citation type="submission" date="2025-08" db="UniProtKB">
        <authorList>
            <consortium name="RefSeq"/>
        </authorList>
    </citation>
    <scope>IDENTIFICATION</scope>
</reference>